<dbReference type="EMBL" id="PXYT01000001">
    <property type="protein sequence ID" value="PSR31883.1"/>
    <property type="molecule type" value="Genomic_DNA"/>
</dbReference>
<dbReference type="InterPro" id="IPR001669">
    <property type="entry name" value="Arg_repress"/>
</dbReference>
<dbReference type="PANTHER" id="PTHR34471:SF1">
    <property type="entry name" value="ARGININE REPRESSOR"/>
    <property type="match status" value="1"/>
</dbReference>
<organism evidence="11 12">
    <name type="scientific">Sulfobacillus benefaciens</name>
    <dbReference type="NCBI Taxonomy" id="453960"/>
    <lineage>
        <taxon>Bacteria</taxon>
        <taxon>Bacillati</taxon>
        <taxon>Bacillota</taxon>
        <taxon>Clostridia</taxon>
        <taxon>Eubacteriales</taxon>
        <taxon>Clostridiales Family XVII. Incertae Sedis</taxon>
        <taxon>Sulfobacillus</taxon>
    </lineage>
</organism>
<reference evidence="11 12" key="1">
    <citation type="journal article" date="2014" name="BMC Genomics">
        <title>Comparison of environmental and isolate Sulfobacillus genomes reveals diverse carbon, sulfur, nitrogen, and hydrogen metabolisms.</title>
        <authorList>
            <person name="Justice N.B."/>
            <person name="Norman A."/>
            <person name="Brown C.T."/>
            <person name="Singh A."/>
            <person name="Thomas B.C."/>
            <person name="Banfield J.F."/>
        </authorList>
    </citation>
    <scope>NUCLEOTIDE SEQUENCE [LARGE SCALE GENOMIC DNA]</scope>
    <source>
        <strain evidence="11">AMDSBA1</strain>
    </source>
</reference>
<dbReference type="InterPro" id="IPR036388">
    <property type="entry name" value="WH-like_DNA-bd_sf"/>
</dbReference>
<keyword evidence="5 7" id="KW-0238">DNA-binding</keyword>
<comment type="subcellular location">
    <subcellularLocation>
        <location evidence="1 7">Cytoplasm</location>
    </subcellularLocation>
</comment>
<evidence type="ECO:0000256" key="4">
    <source>
        <dbReference type="ARBA" id="ARBA00023015"/>
    </source>
</evidence>
<feature type="domain" description="Arginine repressor DNA-binding" evidence="9">
    <location>
        <begin position="5"/>
        <end position="69"/>
    </location>
</feature>
<dbReference type="NCBIfam" id="TIGR01529">
    <property type="entry name" value="argR_whole"/>
    <property type="match status" value="1"/>
</dbReference>
<dbReference type="Pfam" id="PF01316">
    <property type="entry name" value="Arg_repressor"/>
    <property type="match status" value="1"/>
</dbReference>
<evidence type="ECO:0000313" key="11">
    <source>
        <dbReference type="EMBL" id="PSR31883.1"/>
    </source>
</evidence>
<keyword evidence="3 7" id="KW-0963">Cytoplasm</keyword>
<dbReference type="PANTHER" id="PTHR34471">
    <property type="entry name" value="ARGININE REPRESSOR"/>
    <property type="match status" value="1"/>
</dbReference>
<dbReference type="GO" id="GO:0003700">
    <property type="term" value="F:DNA-binding transcription factor activity"/>
    <property type="evidence" value="ECO:0007669"/>
    <property type="project" value="UniProtKB-UniRule"/>
</dbReference>
<keyword evidence="6 7" id="KW-0804">Transcription</keyword>
<evidence type="ECO:0000256" key="6">
    <source>
        <dbReference type="ARBA" id="ARBA00023163"/>
    </source>
</evidence>
<dbReference type="GO" id="GO:0006526">
    <property type="term" value="P:L-arginine biosynthetic process"/>
    <property type="evidence" value="ECO:0007669"/>
    <property type="project" value="UniProtKB-UniPathway"/>
</dbReference>
<proteinExistence type="inferred from homology"/>
<comment type="similarity">
    <text evidence="2 7">Belongs to the ArgR family.</text>
</comment>
<keyword evidence="7" id="KW-0028">Amino-acid biosynthesis</keyword>
<evidence type="ECO:0000256" key="3">
    <source>
        <dbReference type="ARBA" id="ARBA00022490"/>
    </source>
</evidence>
<comment type="pathway">
    <text evidence="7">Amino-acid biosynthesis; L-arginine biosynthesis [regulation].</text>
</comment>
<dbReference type="Pfam" id="PF02863">
    <property type="entry name" value="Arg_repressor_C"/>
    <property type="match status" value="1"/>
</dbReference>
<dbReference type="GO" id="GO:1900079">
    <property type="term" value="P:regulation of arginine biosynthetic process"/>
    <property type="evidence" value="ECO:0007669"/>
    <property type="project" value="UniProtKB-UniRule"/>
</dbReference>
<sequence length="151" mass="16987">MRHDKRTRQSLIQEIITTQPVETQEELSEILASKGMPATQATISRDIKDLGLIKVPYQDTHRYALPEERALGATKDRLRRLLREVLTGYVVSENLVVVKTLTAGAEVVSEAIDKMDWPEVVGTLAGENTVLVVARSKEEAPRLARRLEELR</sequence>
<evidence type="ECO:0000259" key="9">
    <source>
        <dbReference type="Pfam" id="PF01316"/>
    </source>
</evidence>
<evidence type="ECO:0000313" key="12">
    <source>
        <dbReference type="Proteomes" id="UP000242699"/>
    </source>
</evidence>
<dbReference type="InterPro" id="IPR020900">
    <property type="entry name" value="Arg_repress_DNA-bd"/>
</dbReference>
<dbReference type="SUPFAM" id="SSF55252">
    <property type="entry name" value="C-terminal domain of arginine repressor"/>
    <property type="match status" value="1"/>
</dbReference>
<evidence type="ECO:0000256" key="5">
    <source>
        <dbReference type="ARBA" id="ARBA00023125"/>
    </source>
</evidence>
<name>A0A2T2XBI4_9FIRM</name>
<dbReference type="SUPFAM" id="SSF46785">
    <property type="entry name" value="Winged helix' DNA-binding domain"/>
    <property type="match status" value="1"/>
</dbReference>
<dbReference type="PRINTS" id="PR01467">
    <property type="entry name" value="ARGREPRESSOR"/>
</dbReference>
<accession>A0A2T2XBI4</accession>
<keyword evidence="7" id="KW-0678">Repressor</keyword>
<comment type="caution">
    <text evidence="11">The sequence shown here is derived from an EMBL/GenBank/DDBJ whole genome shotgun (WGS) entry which is preliminary data.</text>
</comment>
<keyword evidence="7" id="KW-0055">Arginine biosynthesis</keyword>
<dbReference type="InterPro" id="IPR036390">
    <property type="entry name" value="WH_DNA-bd_sf"/>
</dbReference>
<dbReference type="Gene3D" id="3.30.1360.40">
    <property type="match status" value="1"/>
</dbReference>
<feature type="domain" description="Arginine repressor C-terminal" evidence="10">
    <location>
        <begin position="82"/>
        <end position="148"/>
    </location>
</feature>
<evidence type="ECO:0000256" key="2">
    <source>
        <dbReference type="ARBA" id="ARBA00008316"/>
    </source>
</evidence>
<evidence type="ECO:0000256" key="7">
    <source>
        <dbReference type="HAMAP-Rule" id="MF_00173"/>
    </source>
</evidence>
<evidence type="ECO:0000256" key="8">
    <source>
        <dbReference type="NCBIfam" id="TIGR01529"/>
    </source>
</evidence>
<comment type="function">
    <text evidence="7">Regulates arginine biosynthesis genes.</text>
</comment>
<dbReference type="UniPathway" id="UPA00068"/>
<evidence type="ECO:0000259" key="10">
    <source>
        <dbReference type="Pfam" id="PF02863"/>
    </source>
</evidence>
<dbReference type="GO" id="GO:0051259">
    <property type="term" value="P:protein complex oligomerization"/>
    <property type="evidence" value="ECO:0007669"/>
    <property type="project" value="InterPro"/>
</dbReference>
<gene>
    <name evidence="7 11" type="primary">argR</name>
    <name evidence="11" type="ORF">C7B43_01295</name>
</gene>
<evidence type="ECO:0000256" key="1">
    <source>
        <dbReference type="ARBA" id="ARBA00004496"/>
    </source>
</evidence>
<dbReference type="GO" id="GO:0034618">
    <property type="term" value="F:arginine binding"/>
    <property type="evidence" value="ECO:0007669"/>
    <property type="project" value="InterPro"/>
</dbReference>
<dbReference type="GO" id="GO:0003677">
    <property type="term" value="F:DNA binding"/>
    <property type="evidence" value="ECO:0007669"/>
    <property type="project" value="UniProtKB-KW"/>
</dbReference>
<dbReference type="InterPro" id="IPR020899">
    <property type="entry name" value="Arg_repress_C"/>
</dbReference>
<protein>
    <recommendedName>
        <fullName evidence="7 8">Arginine repressor</fullName>
    </recommendedName>
</protein>
<dbReference type="AlphaFoldDB" id="A0A2T2XBI4"/>
<keyword evidence="4 7" id="KW-0805">Transcription regulation</keyword>
<dbReference type="HAMAP" id="MF_00173">
    <property type="entry name" value="Arg_repressor"/>
    <property type="match status" value="1"/>
</dbReference>
<dbReference type="GO" id="GO:0005737">
    <property type="term" value="C:cytoplasm"/>
    <property type="evidence" value="ECO:0007669"/>
    <property type="project" value="UniProtKB-SubCell"/>
</dbReference>
<dbReference type="Gene3D" id="1.10.10.10">
    <property type="entry name" value="Winged helix-like DNA-binding domain superfamily/Winged helix DNA-binding domain"/>
    <property type="match status" value="1"/>
</dbReference>
<dbReference type="Proteomes" id="UP000242699">
    <property type="component" value="Unassembled WGS sequence"/>
</dbReference>
<dbReference type="InterPro" id="IPR036251">
    <property type="entry name" value="Arg_repress_C_sf"/>
</dbReference>